<evidence type="ECO:0000313" key="1">
    <source>
        <dbReference type="EMBL" id="CDW50668.1"/>
    </source>
</evidence>
<proteinExistence type="predicted"/>
<name>A0A0K2VJM1_LEPSM</name>
<sequence length="41" mass="4615">MFARKQNALRLARSVPGVGRWAILEYAVCHLSRLVFPSLST</sequence>
<dbReference type="EMBL" id="HACA01033307">
    <property type="protein sequence ID" value="CDW50668.1"/>
    <property type="molecule type" value="Transcribed_RNA"/>
</dbReference>
<dbReference type="AlphaFoldDB" id="A0A0K2VJM1"/>
<accession>A0A0K2VJM1</accession>
<organism evidence="1">
    <name type="scientific">Lepeophtheirus salmonis</name>
    <name type="common">Salmon louse</name>
    <name type="synonym">Caligus salmonis</name>
    <dbReference type="NCBI Taxonomy" id="72036"/>
    <lineage>
        <taxon>Eukaryota</taxon>
        <taxon>Metazoa</taxon>
        <taxon>Ecdysozoa</taxon>
        <taxon>Arthropoda</taxon>
        <taxon>Crustacea</taxon>
        <taxon>Multicrustacea</taxon>
        <taxon>Hexanauplia</taxon>
        <taxon>Copepoda</taxon>
        <taxon>Siphonostomatoida</taxon>
        <taxon>Caligidae</taxon>
        <taxon>Lepeophtheirus</taxon>
    </lineage>
</organism>
<reference evidence="1" key="1">
    <citation type="submission" date="2014-05" db="EMBL/GenBank/DDBJ databases">
        <authorList>
            <person name="Chronopoulou M."/>
        </authorList>
    </citation>
    <scope>NUCLEOTIDE SEQUENCE</scope>
    <source>
        <tissue evidence="1">Whole organism</tissue>
    </source>
</reference>
<protein>
    <submittedName>
        <fullName evidence="1">Uncharacterized protein</fullName>
    </submittedName>
</protein>